<dbReference type="Pfam" id="PF02082">
    <property type="entry name" value="Rrf2"/>
    <property type="match status" value="1"/>
</dbReference>
<dbReference type="Gene3D" id="1.10.10.10">
    <property type="entry name" value="Winged helix-like DNA-binding domain superfamily/Winged helix DNA-binding domain"/>
    <property type="match status" value="1"/>
</dbReference>
<name>A0A919UL95_9ACTN</name>
<gene>
    <name evidence="1" type="ORF">Aph01nite_02420</name>
</gene>
<comment type="caution">
    <text evidence="1">The sequence shown here is derived from an EMBL/GenBank/DDBJ whole genome shotgun (WGS) entry which is preliminary data.</text>
</comment>
<dbReference type="PROSITE" id="PS51197">
    <property type="entry name" value="HTH_RRF2_2"/>
    <property type="match status" value="1"/>
</dbReference>
<reference evidence="1" key="1">
    <citation type="submission" date="2021-01" db="EMBL/GenBank/DDBJ databases">
        <title>Whole genome shotgun sequence of Acrocarpospora phusangensis NBRC 108782.</title>
        <authorList>
            <person name="Komaki H."/>
            <person name="Tamura T."/>
        </authorList>
    </citation>
    <scope>NUCLEOTIDE SEQUENCE</scope>
    <source>
        <strain evidence="1">NBRC 108782</strain>
    </source>
</reference>
<dbReference type="RefSeq" id="WP_204038810.1">
    <property type="nucleotide sequence ID" value="NZ_BOOA01000002.1"/>
</dbReference>
<sequence length="167" mass="17561">MSSVQVVRTGKGVEWAMHTLLNLAWSGDGEPVATAQLAAGHDLSVTYLNKQLQQLVRAGLLESVPGARGGFRLARPLAAISVLDVVLAIEGDAPLFRCTEIRRCGTIGRRCPEASFAEPCAVKTAMARAEAAWRQALAEQSLADVLGAADAHAPGVAAHVRQALGRD</sequence>
<accession>A0A919UL95</accession>
<protein>
    <submittedName>
        <fullName evidence="1">Transcriptional regulator</fullName>
    </submittedName>
</protein>
<dbReference type="PANTHER" id="PTHR33221">
    <property type="entry name" value="WINGED HELIX-TURN-HELIX TRANSCRIPTIONAL REGULATOR, RRF2 FAMILY"/>
    <property type="match status" value="1"/>
</dbReference>
<evidence type="ECO:0000313" key="2">
    <source>
        <dbReference type="Proteomes" id="UP000640052"/>
    </source>
</evidence>
<dbReference type="NCBIfam" id="TIGR00738">
    <property type="entry name" value="rrf2_super"/>
    <property type="match status" value="1"/>
</dbReference>
<dbReference type="PANTHER" id="PTHR33221:SF13">
    <property type="entry name" value="TRANSCRIPTIONAL REGULATOR-RELATED"/>
    <property type="match status" value="1"/>
</dbReference>
<dbReference type="InterPro" id="IPR036390">
    <property type="entry name" value="WH_DNA-bd_sf"/>
</dbReference>
<keyword evidence="2" id="KW-1185">Reference proteome</keyword>
<dbReference type="InterPro" id="IPR030489">
    <property type="entry name" value="TR_Rrf2-type_CS"/>
</dbReference>
<dbReference type="InterPro" id="IPR000944">
    <property type="entry name" value="Tscrpt_reg_Rrf2"/>
</dbReference>
<organism evidence="1 2">
    <name type="scientific">Acrocarpospora phusangensis</name>
    <dbReference type="NCBI Taxonomy" id="1070424"/>
    <lineage>
        <taxon>Bacteria</taxon>
        <taxon>Bacillati</taxon>
        <taxon>Actinomycetota</taxon>
        <taxon>Actinomycetes</taxon>
        <taxon>Streptosporangiales</taxon>
        <taxon>Streptosporangiaceae</taxon>
        <taxon>Acrocarpospora</taxon>
    </lineage>
</organism>
<evidence type="ECO:0000313" key="1">
    <source>
        <dbReference type="EMBL" id="GIH21932.1"/>
    </source>
</evidence>
<dbReference type="InterPro" id="IPR036388">
    <property type="entry name" value="WH-like_DNA-bd_sf"/>
</dbReference>
<proteinExistence type="predicted"/>
<dbReference type="Proteomes" id="UP000640052">
    <property type="component" value="Unassembled WGS sequence"/>
</dbReference>
<dbReference type="EMBL" id="BOOA01000002">
    <property type="protein sequence ID" value="GIH21932.1"/>
    <property type="molecule type" value="Genomic_DNA"/>
</dbReference>
<dbReference type="SUPFAM" id="SSF46785">
    <property type="entry name" value="Winged helix' DNA-binding domain"/>
    <property type="match status" value="1"/>
</dbReference>
<dbReference type="PROSITE" id="PS01332">
    <property type="entry name" value="HTH_RRF2_1"/>
    <property type="match status" value="1"/>
</dbReference>
<dbReference type="GO" id="GO:0003700">
    <property type="term" value="F:DNA-binding transcription factor activity"/>
    <property type="evidence" value="ECO:0007669"/>
    <property type="project" value="TreeGrafter"/>
</dbReference>
<dbReference type="AlphaFoldDB" id="A0A919UL95"/>
<dbReference type="GO" id="GO:0005829">
    <property type="term" value="C:cytosol"/>
    <property type="evidence" value="ECO:0007669"/>
    <property type="project" value="TreeGrafter"/>
</dbReference>